<gene>
    <name evidence="5" type="ORF">BDV29DRAFT_200872</name>
</gene>
<protein>
    <submittedName>
        <fullName evidence="5">Tyrosyl-DNA phosphodiesterase-domain-containing protein</fullName>
    </submittedName>
</protein>
<dbReference type="CDD" id="cd09122">
    <property type="entry name" value="PLDc_Tdp1_1"/>
    <property type="match status" value="1"/>
</dbReference>
<feature type="binding site" evidence="2">
    <location>
        <position position="326"/>
    </location>
    <ligand>
        <name>substrate</name>
    </ligand>
</feature>
<dbReference type="PANTHER" id="PTHR12415">
    <property type="entry name" value="TYROSYL-DNA PHOSPHODIESTERASE 1"/>
    <property type="match status" value="1"/>
</dbReference>
<feature type="binding site" evidence="2">
    <location>
        <position position="571"/>
    </location>
    <ligand>
        <name>substrate</name>
    </ligand>
</feature>
<reference evidence="5 6" key="1">
    <citation type="submission" date="2019-04" db="EMBL/GenBank/DDBJ databases">
        <title>Friends and foes A comparative genomics study of 23 Aspergillus species from section Flavi.</title>
        <authorList>
            <consortium name="DOE Joint Genome Institute"/>
            <person name="Kjaerbolling I."/>
            <person name="Vesth T."/>
            <person name="Frisvad J.C."/>
            <person name="Nybo J.L."/>
            <person name="Theobald S."/>
            <person name="Kildgaard S."/>
            <person name="Isbrandt T."/>
            <person name="Kuo A."/>
            <person name="Sato A."/>
            <person name="Lyhne E.K."/>
            <person name="Kogle M.E."/>
            <person name="Wiebenga A."/>
            <person name="Kun R.S."/>
            <person name="Lubbers R.J."/>
            <person name="Makela M.R."/>
            <person name="Barry K."/>
            <person name="Chovatia M."/>
            <person name="Clum A."/>
            <person name="Daum C."/>
            <person name="Haridas S."/>
            <person name="He G."/>
            <person name="LaButti K."/>
            <person name="Lipzen A."/>
            <person name="Mondo S."/>
            <person name="Riley R."/>
            <person name="Salamov A."/>
            <person name="Simmons B.A."/>
            <person name="Magnuson J.K."/>
            <person name="Henrissat B."/>
            <person name="Mortensen U.H."/>
            <person name="Larsen T.O."/>
            <person name="Devries R.P."/>
            <person name="Grigoriev I.V."/>
            <person name="Machida M."/>
            <person name="Baker S.E."/>
            <person name="Andersen M.R."/>
        </authorList>
    </citation>
    <scope>NUCLEOTIDE SEQUENCE [LARGE SCALE GENOMIC DNA]</scope>
    <source>
        <strain evidence="5 6">CBS 151.66</strain>
    </source>
</reference>
<sequence>MNSDDMDDPDLRAAIAASLRGSSSHEEIGVNGHQHEVVDLTADSDDDVMPIFPKSKSAIGSETDGDETDSDTEGHDDEDEDLKRAIELSMQGARHGELDTSGINRSSTEENNKSKPSNPPSPNRYETPTSNHALLELTGFLGLNRKQMELERLARLKKRKPEDLALNDQRDAKHSRTGASPKPQVKQELDTTGSMVENTPDLASSHATPTGNVQQTQTPSPTPSVQFPEGAVKKTWAFGCRRQGDDIKLEEVLQKSDLHLAVLSSFMWEMDWLFSKLDTRNTRFILVMQAKDESTKRQYESDTAAMSNLRLCFPPMDGQINCMHSKLMLLFHSGYLRIVVPTANLTPYDWGELGGLMENSVFVIDLPKRADKASEFSKTGFYDELAYFLKASTLHENIISKLADYDFSKTAHIAFVHSIGGSHAGDSWRRTGYCGLGRSVDSLGLRISKPINIDFVTSSVGSLTDEFLRSIYLASQGDDGTTEFILRTAKSFPAGSLNNSTQLIDKATAEEWKDRFRVYFPSETTVKDTKGGPPCAGTICFQSKWYAGPKFPRQVLRDCESQRPGLLMHNKILYVRPDEPVTLPNNTMCRAWAYVGSANLSESAWGRVVQDRATKAPKLNCRNWECGVLVPVISKEDSLLEQKETSNGESGNMLDVFKGTVPVPMRLPAPRYGANRKPWYFSEMEM</sequence>
<evidence type="ECO:0000313" key="5">
    <source>
        <dbReference type="EMBL" id="KAB8075470.1"/>
    </source>
</evidence>
<name>A0A5N5X831_9EURO</name>
<feature type="compositionally biased region" description="Basic and acidic residues" evidence="4">
    <location>
        <begin position="161"/>
        <end position="174"/>
    </location>
</feature>
<dbReference type="GO" id="GO:0003697">
    <property type="term" value="F:single-stranded DNA binding"/>
    <property type="evidence" value="ECO:0007669"/>
    <property type="project" value="TreeGrafter"/>
</dbReference>
<dbReference type="GO" id="GO:0017005">
    <property type="term" value="F:3'-tyrosyl-DNA phosphodiesterase activity"/>
    <property type="evidence" value="ECO:0007669"/>
    <property type="project" value="TreeGrafter"/>
</dbReference>
<dbReference type="SMART" id="SM00726">
    <property type="entry name" value="UIM"/>
    <property type="match status" value="2"/>
</dbReference>
<dbReference type="Gene3D" id="3.30.870.10">
    <property type="entry name" value="Endonuclease Chain A"/>
    <property type="match status" value="2"/>
</dbReference>
<dbReference type="OrthoDB" id="47785at2759"/>
<dbReference type="InterPro" id="IPR010347">
    <property type="entry name" value="Tdp1"/>
</dbReference>
<dbReference type="InterPro" id="IPR003903">
    <property type="entry name" value="UIM_dom"/>
</dbReference>
<evidence type="ECO:0000256" key="1">
    <source>
        <dbReference type="PIRSR" id="PIRSR610347-1"/>
    </source>
</evidence>
<dbReference type="AlphaFoldDB" id="A0A5N5X831"/>
<dbReference type="EMBL" id="ML732194">
    <property type="protein sequence ID" value="KAB8075470.1"/>
    <property type="molecule type" value="Genomic_DNA"/>
</dbReference>
<feature type="site" description="Interaction with DNA" evidence="3">
    <location>
        <position position="601"/>
    </location>
</feature>
<feature type="region of interest" description="Disordered" evidence="4">
    <location>
        <begin position="40"/>
        <end position="129"/>
    </location>
</feature>
<dbReference type="Pfam" id="PF02809">
    <property type="entry name" value="UIM"/>
    <property type="match status" value="2"/>
</dbReference>
<dbReference type="GO" id="GO:0006281">
    <property type="term" value="P:DNA repair"/>
    <property type="evidence" value="ECO:0007669"/>
    <property type="project" value="InterPro"/>
</dbReference>
<feature type="region of interest" description="Disordered" evidence="4">
    <location>
        <begin position="161"/>
        <end position="227"/>
    </location>
</feature>
<dbReference type="GO" id="GO:0003690">
    <property type="term" value="F:double-stranded DNA binding"/>
    <property type="evidence" value="ECO:0007669"/>
    <property type="project" value="TreeGrafter"/>
</dbReference>
<dbReference type="Pfam" id="PF06087">
    <property type="entry name" value="Tyr-DNA_phospho"/>
    <property type="match status" value="1"/>
</dbReference>
<dbReference type="PROSITE" id="PS50330">
    <property type="entry name" value="UIM"/>
    <property type="match status" value="1"/>
</dbReference>
<feature type="active site" description="Nucleophile" evidence="1">
    <location>
        <position position="324"/>
    </location>
</feature>
<dbReference type="Proteomes" id="UP000326565">
    <property type="component" value="Unassembled WGS sequence"/>
</dbReference>
<feature type="compositionally biased region" description="Acidic residues" evidence="4">
    <location>
        <begin position="63"/>
        <end position="80"/>
    </location>
</feature>
<dbReference type="Gene3D" id="6.10.140.100">
    <property type="match status" value="1"/>
</dbReference>
<evidence type="ECO:0000256" key="3">
    <source>
        <dbReference type="PIRSR" id="PIRSR610347-3"/>
    </source>
</evidence>
<accession>A0A5N5X831</accession>
<dbReference type="PANTHER" id="PTHR12415:SF4">
    <property type="entry name" value="TYROSYL-DNA PHOSPHODIESTERASE DOMAIN-CONTAINING PROTEIN"/>
    <property type="match status" value="1"/>
</dbReference>
<evidence type="ECO:0000256" key="4">
    <source>
        <dbReference type="SAM" id="MobiDB-lite"/>
    </source>
</evidence>
<dbReference type="SUPFAM" id="SSF56024">
    <property type="entry name" value="Phospholipase D/nuclease"/>
    <property type="match status" value="2"/>
</dbReference>
<evidence type="ECO:0000313" key="6">
    <source>
        <dbReference type="Proteomes" id="UP000326565"/>
    </source>
</evidence>
<keyword evidence="6" id="KW-1185">Reference proteome</keyword>
<proteinExistence type="predicted"/>
<feature type="active site" description="Proton donor/acceptor" evidence="1">
    <location>
        <position position="569"/>
    </location>
</feature>
<organism evidence="5 6">
    <name type="scientific">Aspergillus leporis</name>
    <dbReference type="NCBI Taxonomy" id="41062"/>
    <lineage>
        <taxon>Eukaryota</taxon>
        <taxon>Fungi</taxon>
        <taxon>Dikarya</taxon>
        <taxon>Ascomycota</taxon>
        <taxon>Pezizomycotina</taxon>
        <taxon>Eurotiomycetes</taxon>
        <taxon>Eurotiomycetidae</taxon>
        <taxon>Eurotiales</taxon>
        <taxon>Aspergillaceae</taxon>
        <taxon>Aspergillus</taxon>
        <taxon>Aspergillus subgen. Circumdati</taxon>
    </lineage>
</organism>
<dbReference type="GO" id="GO:0005634">
    <property type="term" value="C:nucleus"/>
    <property type="evidence" value="ECO:0007669"/>
    <property type="project" value="InterPro"/>
</dbReference>
<evidence type="ECO:0000256" key="2">
    <source>
        <dbReference type="PIRSR" id="PIRSR610347-2"/>
    </source>
</evidence>
<feature type="compositionally biased region" description="Polar residues" evidence="4">
    <location>
        <begin position="190"/>
        <end position="225"/>
    </location>
</feature>